<feature type="transmembrane region" description="Helical" evidence="1">
    <location>
        <begin position="20"/>
        <end position="38"/>
    </location>
</feature>
<accession>A0A398C6A0</accession>
<proteinExistence type="predicted"/>
<dbReference type="Pfam" id="PF01569">
    <property type="entry name" value="PAP2"/>
    <property type="match status" value="1"/>
</dbReference>
<keyword evidence="1" id="KW-1133">Transmembrane helix</keyword>
<gene>
    <name evidence="3" type="ORF">D3F03_13080</name>
</gene>
<keyword evidence="4" id="KW-1185">Reference proteome</keyword>
<dbReference type="AlphaFoldDB" id="A0A398C6A0"/>
<feature type="transmembrane region" description="Helical" evidence="1">
    <location>
        <begin position="102"/>
        <end position="121"/>
    </location>
</feature>
<name>A0A398C6A0_9BURK</name>
<feature type="transmembrane region" description="Helical" evidence="1">
    <location>
        <begin position="74"/>
        <end position="90"/>
    </location>
</feature>
<feature type="domain" description="Phosphatidic acid phosphatase type 2/haloperoxidase" evidence="2">
    <location>
        <begin position="103"/>
        <end position="225"/>
    </location>
</feature>
<evidence type="ECO:0000256" key="1">
    <source>
        <dbReference type="SAM" id="Phobius"/>
    </source>
</evidence>
<dbReference type="CDD" id="cd03396">
    <property type="entry name" value="PAP2_like_6"/>
    <property type="match status" value="1"/>
</dbReference>
<evidence type="ECO:0000259" key="2">
    <source>
        <dbReference type="Pfam" id="PF01569"/>
    </source>
</evidence>
<reference evidence="3 4" key="1">
    <citation type="submission" date="2018-09" db="EMBL/GenBank/DDBJ databases">
        <title>Draft genome of Simplicispira sp. NY-02.</title>
        <authorList>
            <person name="Im W.T."/>
        </authorList>
    </citation>
    <scope>NUCLEOTIDE SEQUENCE [LARGE SCALE GENOMIC DNA]</scope>
    <source>
        <strain evidence="3 4">NY-02</strain>
    </source>
</reference>
<dbReference type="EMBL" id="QXJC01000005">
    <property type="protein sequence ID" value="RID97744.1"/>
    <property type="molecule type" value="Genomic_DNA"/>
</dbReference>
<evidence type="ECO:0000313" key="3">
    <source>
        <dbReference type="EMBL" id="RID97744.1"/>
    </source>
</evidence>
<feature type="transmembrane region" description="Helical" evidence="1">
    <location>
        <begin position="213"/>
        <end position="231"/>
    </location>
</feature>
<dbReference type="InterPro" id="IPR000326">
    <property type="entry name" value="PAP2/HPO"/>
</dbReference>
<dbReference type="Proteomes" id="UP000266302">
    <property type="component" value="Unassembled WGS sequence"/>
</dbReference>
<dbReference type="SUPFAM" id="SSF48317">
    <property type="entry name" value="Acid phosphatase/Vanadium-dependent haloperoxidase"/>
    <property type="match status" value="1"/>
</dbReference>
<dbReference type="InterPro" id="IPR036938">
    <property type="entry name" value="PAP2/HPO_sf"/>
</dbReference>
<keyword evidence="1" id="KW-0812">Transmembrane</keyword>
<protein>
    <submittedName>
        <fullName evidence="3">PAP2 family protein</fullName>
    </submittedName>
</protein>
<feature type="transmembrane region" description="Helical" evidence="1">
    <location>
        <begin position="184"/>
        <end position="201"/>
    </location>
</feature>
<keyword evidence="1" id="KW-0472">Membrane</keyword>
<organism evidence="3 4">
    <name type="scientific">Simplicispira hankyongi</name>
    <dbReference type="NCBI Taxonomy" id="2315688"/>
    <lineage>
        <taxon>Bacteria</taxon>
        <taxon>Pseudomonadati</taxon>
        <taxon>Pseudomonadota</taxon>
        <taxon>Betaproteobacteria</taxon>
        <taxon>Burkholderiales</taxon>
        <taxon>Comamonadaceae</taxon>
        <taxon>Simplicispira</taxon>
    </lineage>
</organism>
<comment type="caution">
    <text evidence="3">The sequence shown here is derived from an EMBL/GenBank/DDBJ whole genome shotgun (WGS) entry which is preliminary data.</text>
</comment>
<dbReference type="OrthoDB" id="7348799at2"/>
<evidence type="ECO:0000313" key="4">
    <source>
        <dbReference type="Proteomes" id="UP000266302"/>
    </source>
</evidence>
<sequence length="247" mass="27354">MPVHFDPSAHPESSAQKNFWHLLLWTIVSLTALILWDASGMDRALAHVFGGSQGFPLRSNWFLVQVMHEDARRLAWALVLVLVFAIWWPFWVLRTTSRPERLQLAITTLAAVALVTSIRYASATSCPWDLNEFGGVARYVSHWTWGLADGGAGKCFPGGHASAGFAFVGGYFALRRSQPRAARVWLACALCAGTVLGFAQQMRGAHFQSHTLWTGWLCWICAWAVDVVMHLRPTHSVPDIPAVRSGS</sequence>